<dbReference type="Pfam" id="PF14176">
    <property type="entry name" value="YxiJ"/>
    <property type="match status" value="1"/>
</dbReference>
<comment type="caution">
    <text evidence="1">The sequence shown here is derived from an EMBL/GenBank/DDBJ whole genome shotgun (WGS) entry which is preliminary data.</text>
</comment>
<protein>
    <recommendedName>
        <fullName evidence="3">YxiJ-like protein</fullName>
    </recommendedName>
</protein>
<dbReference type="AlphaFoldDB" id="A0A1E8BRB0"/>
<evidence type="ECO:0008006" key="3">
    <source>
        <dbReference type="Google" id="ProtNLM"/>
    </source>
</evidence>
<dbReference type="PATRIC" id="fig|86662.28.peg.1199"/>
<dbReference type="EMBL" id="LXLX01000021">
    <property type="protein sequence ID" value="OFD97842.1"/>
    <property type="molecule type" value="Genomic_DNA"/>
</dbReference>
<accession>A0A1E8BRB0</accession>
<organism evidence="1 2">
    <name type="scientific">Bacillus mycoides</name>
    <dbReference type="NCBI Taxonomy" id="1405"/>
    <lineage>
        <taxon>Bacteria</taxon>
        <taxon>Bacillati</taxon>
        <taxon>Bacillota</taxon>
        <taxon>Bacilli</taxon>
        <taxon>Bacillales</taxon>
        <taxon>Bacillaceae</taxon>
        <taxon>Bacillus</taxon>
        <taxon>Bacillus cereus group</taxon>
    </lineage>
</organism>
<sequence length="115" mass="13862">MRINVELRQKLEYLKEELEIPYPSEDIERIEEEYKTESFADDFYSYTSLIDGSLSYVFALKKVPKSQREMLYKSFLQAYPEYVFLGNLGQYVELNQQLSIYEQIRKLLMVVIEEY</sequence>
<evidence type="ECO:0000313" key="2">
    <source>
        <dbReference type="Proteomes" id="UP000175835"/>
    </source>
</evidence>
<reference evidence="1 2" key="1">
    <citation type="submission" date="2016-05" db="EMBL/GenBank/DDBJ databases">
        <title>Bacillus thuringiensis and Bacillus weihenstephanensis as novel biocontrol agents of wilt causing Verticillium species.</title>
        <authorList>
            <person name="Hollensteiner J."/>
            <person name="Wemheuer F."/>
            <person name="Harting R."/>
            <person name="Kolarzyk A."/>
            <person name="Diaz-Valerio S."/>
            <person name="Poehlein A."/>
            <person name="Brzuszkiewicz E."/>
            <person name="Nesemann K."/>
            <person name="Braus-Stromeyer S."/>
            <person name="Braus G."/>
            <person name="Daniel R."/>
            <person name="Liesegang H."/>
        </authorList>
    </citation>
    <scope>NUCLEOTIDE SEQUENCE [LARGE SCALE GENOMIC DNA]</scope>
    <source>
        <strain evidence="1 2">GOE11</strain>
    </source>
</reference>
<proteinExistence type="predicted"/>
<dbReference type="RefSeq" id="WP_002201430.1">
    <property type="nucleotide sequence ID" value="NZ_CP036132.1"/>
</dbReference>
<gene>
    <name evidence="1" type="ORF">BWGOE11_12070</name>
</gene>
<name>A0A1E8BRB0_BACMY</name>
<dbReference type="Proteomes" id="UP000175835">
    <property type="component" value="Unassembled WGS sequence"/>
</dbReference>
<dbReference type="InterPro" id="IPR025551">
    <property type="entry name" value="WapI/YxiJ-like"/>
</dbReference>
<evidence type="ECO:0000313" key="1">
    <source>
        <dbReference type="EMBL" id="OFD97842.1"/>
    </source>
</evidence>